<gene>
    <name evidence="1" type="primary">Necator_chrV.g17991</name>
    <name evidence="1" type="ORF">RB195_013201</name>
</gene>
<accession>A0ABR1DUD3</accession>
<protein>
    <submittedName>
        <fullName evidence="1">Uncharacterized protein</fullName>
    </submittedName>
</protein>
<keyword evidence="2" id="KW-1185">Reference proteome</keyword>
<organism evidence="1 2">
    <name type="scientific">Necator americanus</name>
    <name type="common">Human hookworm</name>
    <dbReference type="NCBI Taxonomy" id="51031"/>
    <lineage>
        <taxon>Eukaryota</taxon>
        <taxon>Metazoa</taxon>
        <taxon>Ecdysozoa</taxon>
        <taxon>Nematoda</taxon>
        <taxon>Chromadorea</taxon>
        <taxon>Rhabditida</taxon>
        <taxon>Rhabditina</taxon>
        <taxon>Rhabditomorpha</taxon>
        <taxon>Strongyloidea</taxon>
        <taxon>Ancylostomatidae</taxon>
        <taxon>Bunostominae</taxon>
        <taxon>Necator</taxon>
    </lineage>
</organism>
<reference evidence="1 2" key="1">
    <citation type="submission" date="2023-08" db="EMBL/GenBank/DDBJ databases">
        <title>A Necator americanus chromosomal reference genome.</title>
        <authorList>
            <person name="Ilik V."/>
            <person name="Petrzelkova K.J."/>
            <person name="Pardy F."/>
            <person name="Fuh T."/>
            <person name="Niatou-Singa F.S."/>
            <person name="Gouil Q."/>
            <person name="Baker L."/>
            <person name="Ritchie M.E."/>
            <person name="Jex A.R."/>
            <person name="Gazzola D."/>
            <person name="Li H."/>
            <person name="Toshio Fujiwara R."/>
            <person name="Zhan B."/>
            <person name="Aroian R.V."/>
            <person name="Pafco B."/>
            <person name="Schwarz E.M."/>
        </authorList>
    </citation>
    <scope>NUCLEOTIDE SEQUENCE [LARGE SCALE GENOMIC DNA]</scope>
    <source>
        <strain evidence="1 2">Aroian</strain>
        <tissue evidence="1">Whole animal</tissue>
    </source>
</reference>
<dbReference type="EMBL" id="JAVFWL010000005">
    <property type="protein sequence ID" value="KAK6754056.1"/>
    <property type="molecule type" value="Genomic_DNA"/>
</dbReference>
<comment type="caution">
    <text evidence="1">The sequence shown here is derived from an EMBL/GenBank/DDBJ whole genome shotgun (WGS) entry which is preliminary data.</text>
</comment>
<evidence type="ECO:0000313" key="1">
    <source>
        <dbReference type="EMBL" id="KAK6754056.1"/>
    </source>
</evidence>
<proteinExistence type="predicted"/>
<evidence type="ECO:0000313" key="2">
    <source>
        <dbReference type="Proteomes" id="UP001303046"/>
    </source>
</evidence>
<sequence>MHPAELWLKAEVIELNESRCVSGERHRAKKSDVHGFPQYDSKTLLNLDFKTELLLQGGPKRMSKTEH</sequence>
<name>A0ABR1DUD3_NECAM</name>
<dbReference type="Proteomes" id="UP001303046">
    <property type="component" value="Unassembled WGS sequence"/>
</dbReference>